<accession>A0ABN6HCB8</accession>
<dbReference type="Proteomes" id="UP001374893">
    <property type="component" value="Chromosome"/>
</dbReference>
<evidence type="ECO:0000256" key="1">
    <source>
        <dbReference type="SAM" id="MobiDB-lite"/>
    </source>
</evidence>
<name>A0ABN6HCB8_9BACT</name>
<organism evidence="2 3">
    <name type="scientific">Haloferula helveola</name>
    <dbReference type="NCBI Taxonomy" id="490095"/>
    <lineage>
        <taxon>Bacteria</taxon>
        <taxon>Pseudomonadati</taxon>
        <taxon>Verrucomicrobiota</taxon>
        <taxon>Verrucomicrobiia</taxon>
        <taxon>Verrucomicrobiales</taxon>
        <taxon>Verrucomicrobiaceae</taxon>
        <taxon>Haloferula</taxon>
    </lineage>
</organism>
<protein>
    <submittedName>
        <fullName evidence="2">Uncharacterized protein</fullName>
    </submittedName>
</protein>
<dbReference type="RefSeq" id="WP_338686944.1">
    <property type="nucleotide sequence ID" value="NZ_AP024702.1"/>
</dbReference>
<reference evidence="2 3" key="1">
    <citation type="submission" date="2021-06" db="EMBL/GenBank/DDBJ databases">
        <title>Complete genome of Haloferula helveola possessing various polysaccharide degrading enzymes.</title>
        <authorList>
            <person name="Takami H."/>
            <person name="Huang C."/>
            <person name="Hamasaki K."/>
        </authorList>
    </citation>
    <scope>NUCLEOTIDE SEQUENCE [LARGE SCALE GENOMIC DNA]</scope>
    <source>
        <strain evidence="2 3">CN-1</strain>
    </source>
</reference>
<dbReference type="EMBL" id="AP024702">
    <property type="protein sequence ID" value="BCX50049.1"/>
    <property type="molecule type" value="Genomic_DNA"/>
</dbReference>
<feature type="region of interest" description="Disordered" evidence="1">
    <location>
        <begin position="29"/>
        <end position="50"/>
    </location>
</feature>
<sequence>MNVLALTILVSTCLAGIFIVCFAMEARRSHKSSPERDSLLPLEGDDSQAP</sequence>
<keyword evidence="3" id="KW-1185">Reference proteome</keyword>
<evidence type="ECO:0000313" key="3">
    <source>
        <dbReference type="Proteomes" id="UP001374893"/>
    </source>
</evidence>
<gene>
    <name evidence="2" type="ORF">HAHE_39570</name>
</gene>
<proteinExistence type="predicted"/>
<evidence type="ECO:0000313" key="2">
    <source>
        <dbReference type="EMBL" id="BCX50049.1"/>
    </source>
</evidence>